<proteinExistence type="predicted"/>
<dbReference type="RefSeq" id="WP_166146051.1">
    <property type="nucleotide sequence ID" value="NZ_JAANYN010000003.1"/>
</dbReference>
<dbReference type="PROSITE" id="PS51257">
    <property type="entry name" value="PROKAR_LIPOPROTEIN"/>
    <property type="match status" value="1"/>
</dbReference>
<evidence type="ECO:0008006" key="3">
    <source>
        <dbReference type="Google" id="ProtNLM"/>
    </source>
</evidence>
<sequence>MNIKSYTLILSATLVLLFTGCIEEDSIKEPDYEVGIIARASIAPGKYWFNINDLASSEVSFDLSYEGFDVHTASSIELFLSRGSGQVSLGTYTDFPSTITMTGEEAYAYFGETPATIMASGISRDEFRITYEITTSEGETFSEYGQYYNYNPSLDGRFTGRYAQYYTNLPGFGTLVLDVRPPNPQNPNEE</sequence>
<dbReference type="Proteomes" id="UP000649799">
    <property type="component" value="Unassembled WGS sequence"/>
</dbReference>
<accession>A0ABX0H5W6</accession>
<keyword evidence="2" id="KW-1185">Reference proteome</keyword>
<organism evidence="1 2">
    <name type="scientific">Cyclobacterium plantarum</name>
    <dbReference type="NCBI Taxonomy" id="2716263"/>
    <lineage>
        <taxon>Bacteria</taxon>
        <taxon>Pseudomonadati</taxon>
        <taxon>Bacteroidota</taxon>
        <taxon>Cytophagia</taxon>
        <taxon>Cytophagales</taxon>
        <taxon>Cyclobacteriaceae</taxon>
        <taxon>Cyclobacterium</taxon>
    </lineage>
</organism>
<evidence type="ECO:0000313" key="1">
    <source>
        <dbReference type="EMBL" id="NHE57024.1"/>
    </source>
</evidence>
<name>A0ABX0H5W6_9BACT</name>
<gene>
    <name evidence="1" type="ORF">G9Q97_09385</name>
</gene>
<dbReference type="EMBL" id="JAANYN010000003">
    <property type="protein sequence ID" value="NHE57024.1"/>
    <property type="molecule type" value="Genomic_DNA"/>
</dbReference>
<comment type="caution">
    <text evidence="1">The sequence shown here is derived from an EMBL/GenBank/DDBJ whole genome shotgun (WGS) entry which is preliminary data.</text>
</comment>
<evidence type="ECO:0000313" key="2">
    <source>
        <dbReference type="Proteomes" id="UP000649799"/>
    </source>
</evidence>
<reference evidence="1 2" key="1">
    <citation type="submission" date="2020-03" db="EMBL/GenBank/DDBJ databases">
        <title>Cyclobacterium plantarum sp. nov., a marine bacterium isolated from a coastal-marine wetland.</title>
        <authorList>
            <person name="Sanchez-Porro C."/>
            <person name="Ventosa A."/>
            <person name="Amoozegar M."/>
        </authorList>
    </citation>
    <scope>NUCLEOTIDE SEQUENCE [LARGE SCALE GENOMIC DNA]</scope>
    <source>
        <strain evidence="1 2">GBPx2</strain>
    </source>
</reference>
<protein>
    <recommendedName>
        <fullName evidence="3">Lipoprotein</fullName>
    </recommendedName>
</protein>